<evidence type="ECO:0000313" key="2">
    <source>
        <dbReference type="Proteomes" id="UP000622890"/>
    </source>
</evidence>
<gene>
    <name evidence="1" type="ORF">JJB74_22255</name>
</gene>
<name>A0A934W7E8_9BURK</name>
<comment type="caution">
    <text evidence="1">The sequence shown here is derived from an EMBL/GenBank/DDBJ whole genome shotgun (WGS) entry which is preliminary data.</text>
</comment>
<protein>
    <submittedName>
        <fullName evidence="1">Uncharacterized protein</fullName>
    </submittedName>
</protein>
<accession>A0A934W7E8</accession>
<organism evidence="1 2">
    <name type="scientific">Noviherbaspirillum pedocola</name>
    <dbReference type="NCBI Taxonomy" id="2801341"/>
    <lineage>
        <taxon>Bacteria</taxon>
        <taxon>Pseudomonadati</taxon>
        <taxon>Pseudomonadota</taxon>
        <taxon>Betaproteobacteria</taxon>
        <taxon>Burkholderiales</taxon>
        <taxon>Oxalobacteraceae</taxon>
        <taxon>Noviherbaspirillum</taxon>
    </lineage>
</organism>
<sequence length="165" mass="19306">MNDVLGHAITAQDRLIWYYLTSFLSHAAMISKYLSPISKCDIALARKKVLRELLHVQADSEVLPRDARDNVEHFDERIDNWIGGENHNIVEIVVQSRSDYNYLRMDKKRVRRALILDEFVFISEKKDCSKFELGLVPLHDEVRRIGLEAEQWIASRSPYHFLAPR</sequence>
<evidence type="ECO:0000313" key="1">
    <source>
        <dbReference type="EMBL" id="MBK4737352.1"/>
    </source>
</evidence>
<dbReference type="AlphaFoldDB" id="A0A934W7E8"/>
<dbReference type="RefSeq" id="WP_200595565.1">
    <property type="nucleotide sequence ID" value="NZ_JAEPBG010000011.1"/>
</dbReference>
<dbReference type="Proteomes" id="UP000622890">
    <property type="component" value="Unassembled WGS sequence"/>
</dbReference>
<dbReference type="EMBL" id="JAEPBG010000011">
    <property type="protein sequence ID" value="MBK4737352.1"/>
    <property type="molecule type" value="Genomic_DNA"/>
</dbReference>
<reference evidence="1" key="1">
    <citation type="submission" date="2021-01" db="EMBL/GenBank/DDBJ databases">
        <title>Genome sequence of strain Noviherbaspirillum sp. DKR-6.</title>
        <authorList>
            <person name="Chaudhary D.K."/>
        </authorList>
    </citation>
    <scope>NUCLEOTIDE SEQUENCE</scope>
    <source>
        <strain evidence="1">DKR-6</strain>
    </source>
</reference>
<proteinExistence type="predicted"/>
<keyword evidence="2" id="KW-1185">Reference proteome</keyword>